<feature type="domain" description="AIR9-like A9" evidence="3">
    <location>
        <begin position="376"/>
        <end position="454"/>
    </location>
</feature>
<dbReference type="InterPro" id="IPR055474">
    <property type="entry name" value="DUF7046"/>
</dbReference>
<evidence type="ECO:0000313" key="4">
    <source>
        <dbReference type="EMBL" id="EFJ19237.1"/>
    </source>
</evidence>
<evidence type="ECO:0000313" key="5">
    <source>
        <dbReference type="Proteomes" id="UP000001514"/>
    </source>
</evidence>
<dbReference type="OMA" id="HINIPYG"/>
<dbReference type="InterPro" id="IPR056284">
    <property type="entry name" value="AIR9-like_A9"/>
</dbReference>
<gene>
    <name evidence="4" type="ORF">SELMODRAFT_444307</name>
</gene>
<keyword evidence="5" id="KW-1185">Reference proteome</keyword>
<dbReference type="PANTHER" id="PTHR31149">
    <property type="entry name" value="EXPRESSED PROTEIN"/>
    <property type="match status" value="1"/>
</dbReference>
<evidence type="ECO:0000259" key="2">
    <source>
        <dbReference type="Pfam" id="PF23080"/>
    </source>
</evidence>
<evidence type="ECO:0000259" key="3">
    <source>
        <dbReference type="Pfam" id="PF23197"/>
    </source>
</evidence>
<proteinExistence type="predicted"/>
<dbReference type="Pfam" id="PF23197">
    <property type="entry name" value="IG_AIR9"/>
    <property type="match status" value="1"/>
</dbReference>
<organism evidence="5">
    <name type="scientific">Selaginella moellendorffii</name>
    <name type="common">Spikemoss</name>
    <dbReference type="NCBI Taxonomy" id="88036"/>
    <lineage>
        <taxon>Eukaryota</taxon>
        <taxon>Viridiplantae</taxon>
        <taxon>Streptophyta</taxon>
        <taxon>Embryophyta</taxon>
        <taxon>Tracheophyta</taxon>
        <taxon>Lycopodiopsida</taxon>
        <taxon>Selaginellales</taxon>
        <taxon>Selaginellaceae</taxon>
        <taxon>Selaginella</taxon>
    </lineage>
</organism>
<protein>
    <submittedName>
        <fullName evidence="4">Uncharacterized protein</fullName>
    </submittedName>
</protein>
<dbReference type="Proteomes" id="UP000001514">
    <property type="component" value="Unassembled WGS sequence"/>
</dbReference>
<feature type="domain" description="DUF7046" evidence="2">
    <location>
        <begin position="485"/>
        <end position="578"/>
    </location>
</feature>
<dbReference type="Pfam" id="PF23080">
    <property type="entry name" value="DUF7046"/>
    <property type="match status" value="1"/>
</dbReference>
<feature type="region of interest" description="Disordered" evidence="1">
    <location>
        <begin position="74"/>
        <end position="113"/>
    </location>
</feature>
<dbReference type="PANTHER" id="PTHR31149:SF7">
    <property type="entry name" value="EXPRESSED PROTEIN"/>
    <property type="match status" value="1"/>
</dbReference>
<dbReference type="eggNOG" id="ENOG502QPHW">
    <property type="taxonomic scope" value="Eukaryota"/>
</dbReference>
<sequence>MQAAIRYTDSAGRFHGNQAHANGGTELENGFRDPVEVYDLLEKAEIALTEKAAEANHLRTALQSAQHEIATLKKNAVSRKPEEETISQERVPANGNTNTENGADVKSDAVPPFRPDMTLASTRTHEEEVRHLRSKLYEATIRETQLLAENTSLERKMAELQVFYYREQQSVADATSKALTIREELAEKNMKLAYDNQALGQERNFLVTSLLPLLEEFDLRPATDAQSIVVSVKALVQHLKSRVNDERRIKEPGFYRPWLYTPPSPSNVQSPPRFAPPSPNGRGLELVPQSIYPQIQRPTSPSSLNVNTTRSVGTPEYMHMQEMVPKHNTDLHENFHSIEGDDPDIRTNYDHKRSPHLPSLPEEPNHAEEDPLPAVAGLRIVGDAVLGSKLTVCGHSINGTALCNFQWIRYYQDGAEDIDGASQTEYTLSADDCETFIAIQCCPMDDRGRKGEEVIEFANNQNIIKCDATMDDQINVHIAAAQAQFDVTVMKDGTEDWEPGTLIIKRLSYQIIRNGVRLVKESYTSDVNVRVILGQFIQCAIISSDGKEHMLAFKDNRLRDRAVLTLRRFKQMALEGKRVRSKSWFGKKAG</sequence>
<dbReference type="AlphaFoldDB" id="D8S8W0"/>
<dbReference type="HOGENOM" id="CLU_461104_0_0_1"/>
<dbReference type="Gene3D" id="2.60.40.2700">
    <property type="match status" value="1"/>
</dbReference>
<dbReference type="InParanoid" id="D8S8W0"/>
<dbReference type="STRING" id="88036.D8S8W0"/>
<reference evidence="4 5" key="1">
    <citation type="journal article" date="2011" name="Science">
        <title>The Selaginella genome identifies genetic changes associated with the evolution of vascular plants.</title>
        <authorList>
            <person name="Banks J.A."/>
            <person name="Nishiyama T."/>
            <person name="Hasebe M."/>
            <person name="Bowman J.L."/>
            <person name="Gribskov M."/>
            <person name="dePamphilis C."/>
            <person name="Albert V.A."/>
            <person name="Aono N."/>
            <person name="Aoyama T."/>
            <person name="Ambrose B.A."/>
            <person name="Ashton N.W."/>
            <person name="Axtell M.J."/>
            <person name="Barker E."/>
            <person name="Barker M.S."/>
            <person name="Bennetzen J.L."/>
            <person name="Bonawitz N.D."/>
            <person name="Chapple C."/>
            <person name="Cheng C."/>
            <person name="Correa L.G."/>
            <person name="Dacre M."/>
            <person name="DeBarry J."/>
            <person name="Dreyer I."/>
            <person name="Elias M."/>
            <person name="Engstrom E.M."/>
            <person name="Estelle M."/>
            <person name="Feng L."/>
            <person name="Finet C."/>
            <person name="Floyd S.K."/>
            <person name="Frommer W.B."/>
            <person name="Fujita T."/>
            <person name="Gramzow L."/>
            <person name="Gutensohn M."/>
            <person name="Harholt J."/>
            <person name="Hattori M."/>
            <person name="Heyl A."/>
            <person name="Hirai T."/>
            <person name="Hiwatashi Y."/>
            <person name="Ishikawa M."/>
            <person name="Iwata M."/>
            <person name="Karol K.G."/>
            <person name="Koehler B."/>
            <person name="Kolukisaoglu U."/>
            <person name="Kubo M."/>
            <person name="Kurata T."/>
            <person name="Lalonde S."/>
            <person name="Li K."/>
            <person name="Li Y."/>
            <person name="Litt A."/>
            <person name="Lyons E."/>
            <person name="Manning G."/>
            <person name="Maruyama T."/>
            <person name="Michael T.P."/>
            <person name="Mikami K."/>
            <person name="Miyazaki S."/>
            <person name="Morinaga S."/>
            <person name="Murata T."/>
            <person name="Mueller-Roeber B."/>
            <person name="Nelson D.R."/>
            <person name="Obara M."/>
            <person name="Oguri Y."/>
            <person name="Olmstead R.G."/>
            <person name="Onodera N."/>
            <person name="Petersen B.L."/>
            <person name="Pils B."/>
            <person name="Prigge M."/>
            <person name="Rensing S.A."/>
            <person name="Riano-Pachon D.M."/>
            <person name="Roberts A.W."/>
            <person name="Sato Y."/>
            <person name="Scheller H.V."/>
            <person name="Schulz B."/>
            <person name="Schulz C."/>
            <person name="Shakirov E.V."/>
            <person name="Shibagaki N."/>
            <person name="Shinohara N."/>
            <person name="Shippen D.E."/>
            <person name="Soerensen I."/>
            <person name="Sotooka R."/>
            <person name="Sugimoto N."/>
            <person name="Sugita M."/>
            <person name="Sumikawa N."/>
            <person name="Tanurdzic M."/>
            <person name="Theissen G."/>
            <person name="Ulvskov P."/>
            <person name="Wakazuki S."/>
            <person name="Weng J.K."/>
            <person name="Willats W.W."/>
            <person name="Wipf D."/>
            <person name="Wolf P.G."/>
            <person name="Yang L."/>
            <person name="Zimmer A.D."/>
            <person name="Zhu Q."/>
            <person name="Mitros T."/>
            <person name="Hellsten U."/>
            <person name="Loque D."/>
            <person name="Otillar R."/>
            <person name="Salamov A."/>
            <person name="Schmutz J."/>
            <person name="Shapiro H."/>
            <person name="Lindquist E."/>
            <person name="Lucas S."/>
            <person name="Rokhsar D."/>
            <person name="Grigoriev I.V."/>
        </authorList>
    </citation>
    <scope>NUCLEOTIDE SEQUENCE [LARGE SCALE GENOMIC DNA]</scope>
</reference>
<dbReference type="EMBL" id="GL377607">
    <property type="protein sequence ID" value="EFJ19237.1"/>
    <property type="molecule type" value="Genomic_DNA"/>
</dbReference>
<evidence type="ECO:0000256" key="1">
    <source>
        <dbReference type="SAM" id="MobiDB-lite"/>
    </source>
</evidence>
<name>D8S8W0_SELML</name>
<dbReference type="FunCoup" id="D8S8W0">
    <property type="interactions" value="2082"/>
</dbReference>
<accession>D8S8W0</accession>
<dbReference type="Gramene" id="EFJ19237">
    <property type="protein sequence ID" value="EFJ19237"/>
    <property type="gene ID" value="SELMODRAFT_444307"/>
</dbReference>
<dbReference type="KEGG" id="smo:SELMODRAFT_444307"/>
<feature type="region of interest" description="Disordered" evidence="1">
    <location>
        <begin position="349"/>
        <end position="369"/>
    </location>
</feature>